<sequence>MSHANEARMQTLHDTNTNHPSGENIDPELYQLKIQLAAIQEQQRLQTLMIKQFQQQLKVYQQKQNHVENEENVETQQRYSCTICNHNFPSRSTLQKHIEQHRDKLHKVISPVAIDDDNNNNNKNKNNDEEEEEEEEEETVQEIDEDDDDEEEDDDRRGGLIIQTEEDDRSATSPLDLSTSDHLSSTSLKSDEEQQISSSSSSSIQFQMEEHEGEPEDPNMAKLKDMIEKLERTTNKSDSNECVVCKRILSCQSALKMHYRTHTGERPFRCRICARAFSTKGNLKTHMNVHRTTDDSGTTKSKSCSICQKQFNTIEQLRSHLKEHLTDPNNASLAEEALRLIDSERSLSSIDDESQIDVQRDSQSVKREEVEEDDDTKSSAISNSLAAAIAAAASTYSNGNLTNHLSPFNLFNPQFFPNLAASTFPFLAAAAAFNNTNNSNTSINDEHKDNSMSESGEDLSMSSKMLVDDGSINEKNHSRRSSSILQHICNVCSKNFSSASALQIHNRTHTGEKPYKCDVCGRAFTTKGNLKVHTGTHMYHTQTSPTMVHSGVAAARQRRRYDFHPYSVNIADVGKSITSSPSSTIIKSES</sequence>
<evidence type="ECO:0000313" key="22">
    <source>
        <dbReference type="Proteomes" id="UP000663873"/>
    </source>
</evidence>
<feature type="compositionally biased region" description="Low complexity" evidence="11">
    <location>
        <begin position="195"/>
        <end position="205"/>
    </location>
</feature>
<keyword evidence="8" id="KW-0539">Nucleus</keyword>
<dbReference type="GO" id="GO:0008270">
    <property type="term" value="F:zinc ion binding"/>
    <property type="evidence" value="ECO:0007669"/>
    <property type="project" value="UniProtKB-KW"/>
</dbReference>
<dbReference type="Proteomes" id="UP000663825">
    <property type="component" value="Unassembled WGS sequence"/>
</dbReference>
<dbReference type="EMBL" id="CAJOBR010001747">
    <property type="protein sequence ID" value="CAF4632614.1"/>
    <property type="molecule type" value="Genomic_DNA"/>
</dbReference>
<dbReference type="PANTHER" id="PTHR23233">
    <property type="entry name" value="SAL-LIKE PROTEIN"/>
    <property type="match status" value="1"/>
</dbReference>
<evidence type="ECO:0000256" key="11">
    <source>
        <dbReference type="SAM" id="MobiDB-lite"/>
    </source>
</evidence>
<dbReference type="PROSITE" id="PS00028">
    <property type="entry name" value="ZINC_FINGER_C2H2_1"/>
    <property type="match status" value="6"/>
</dbReference>
<evidence type="ECO:0000313" key="20">
    <source>
        <dbReference type="EMBL" id="CAF4632614.1"/>
    </source>
</evidence>
<keyword evidence="3" id="KW-0677">Repeat</keyword>
<evidence type="ECO:0000256" key="10">
    <source>
        <dbReference type="PROSITE-ProRule" id="PRU00042"/>
    </source>
</evidence>
<gene>
    <name evidence="16" type="ORF">FME351_LOCUS28763</name>
    <name evidence="15" type="ORF">GRG538_LOCUS20947</name>
    <name evidence="17" type="ORF">HFQ381_LOCUS17880</name>
    <name evidence="14" type="ORF">LUA448_LOCUS1235</name>
    <name evidence="20" type="ORF">QYT958_LOCUS13589</name>
    <name evidence="13" type="ORF">TIS948_LOCUS283</name>
    <name evidence="19" type="ORF">TSG867_LOCUS20860</name>
    <name evidence="18" type="ORF">UJA718_LOCUS17894</name>
</gene>
<dbReference type="OrthoDB" id="8749569at2759"/>
<evidence type="ECO:0000259" key="12">
    <source>
        <dbReference type="PROSITE" id="PS50157"/>
    </source>
</evidence>
<protein>
    <recommendedName>
        <fullName evidence="12">C2H2-type domain-containing protein</fullName>
    </recommendedName>
</protein>
<dbReference type="Pfam" id="PF12874">
    <property type="entry name" value="zf-met"/>
    <property type="match status" value="1"/>
</dbReference>
<organism evidence="19 21">
    <name type="scientific">Rotaria socialis</name>
    <dbReference type="NCBI Taxonomy" id="392032"/>
    <lineage>
        <taxon>Eukaryota</taxon>
        <taxon>Metazoa</taxon>
        <taxon>Spiralia</taxon>
        <taxon>Gnathifera</taxon>
        <taxon>Rotifera</taxon>
        <taxon>Eurotatoria</taxon>
        <taxon>Bdelloidea</taxon>
        <taxon>Philodinida</taxon>
        <taxon>Philodinidae</taxon>
        <taxon>Rotaria</taxon>
    </lineage>
</organism>
<comment type="caution">
    <text evidence="19">The sequence shown here is derived from an EMBL/GenBank/DDBJ whole genome shotgun (WGS) entry which is preliminary data.</text>
</comment>
<dbReference type="AlphaFoldDB" id="A0A820VAP7"/>
<feature type="compositionally biased region" description="Basic and acidic residues" evidence="11">
    <location>
        <begin position="358"/>
        <end position="369"/>
    </location>
</feature>
<dbReference type="GO" id="GO:0000981">
    <property type="term" value="F:DNA-binding transcription factor activity, RNA polymerase II-specific"/>
    <property type="evidence" value="ECO:0007669"/>
    <property type="project" value="TreeGrafter"/>
</dbReference>
<dbReference type="EMBL" id="CAJNYU010003977">
    <property type="protein sequence ID" value="CAF3716453.1"/>
    <property type="molecule type" value="Genomic_DNA"/>
</dbReference>
<keyword evidence="7" id="KW-0804">Transcription</keyword>
<dbReference type="Proteomes" id="UP000663862">
    <property type="component" value="Unassembled WGS sequence"/>
</dbReference>
<dbReference type="InterPro" id="IPR013087">
    <property type="entry name" value="Znf_C2H2_type"/>
</dbReference>
<evidence type="ECO:0000313" key="15">
    <source>
        <dbReference type="EMBL" id="CAF3565375.1"/>
    </source>
</evidence>
<evidence type="ECO:0000313" key="16">
    <source>
        <dbReference type="EMBL" id="CAF3716453.1"/>
    </source>
</evidence>
<dbReference type="FunFam" id="3.30.160.60:FF:000260">
    <property type="entry name" value="Spalt-like transcription factor 1"/>
    <property type="match status" value="1"/>
</dbReference>
<evidence type="ECO:0000256" key="6">
    <source>
        <dbReference type="ARBA" id="ARBA00023015"/>
    </source>
</evidence>
<dbReference type="EMBL" id="CAJOBQ010001568">
    <property type="protein sequence ID" value="CAF4498094.1"/>
    <property type="molecule type" value="Genomic_DNA"/>
</dbReference>
<dbReference type="Proteomes" id="UP000663869">
    <property type="component" value="Unassembled WGS sequence"/>
</dbReference>
<dbReference type="PANTHER" id="PTHR23233:SF84">
    <property type="entry name" value="FI23031P1"/>
    <property type="match status" value="1"/>
</dbReference>
<keyword evidence="22" id="KW-1185">Reference proteome</keyword>
<dbReference type="GO" id="GO:0005634">
    <property type="term" value="C:nucleus"/>
    <property type="evidence" value="ECO:0007669"/>
    <property type="project" value="UniProtKB-SubCell"/>
</dbReference>
<evidence type="ECO:0000313" key="21">
    <source>
        <dbReference type="Proteomes" id="UP000663862"/>
    </source>
</evidence>
<feature type="domain" description="C2H2-type" evidence="12">
    <location>
        <begin position="240"/>
        <end position="267"/>
    </location>
</feature>
<feature type="region of interest" description="Disordered" evidence="11">
    <location>
        <begin position="437"/>
        <end position="460"/>
    </location>
</feature>
<dbReference type="InterPro" id="IPR036236">
    <property type="entry name" value="Znf_C2H2_sf"/>
</dbReference>
<dbReference type="Proteomes" id="UP000663872">
    <property type="component" value="Unassembled WGS sequence"/>
</dbReference>
<evidence type="ECO:0000256" key="9">
    <source>
        <dbReference type="ARBA" id="ARBA00038474"/>
    </source>
</evidence>
<dbReference type="Proteomes" id="UP000663851">
    <property type="component" value="Unassembled WGS sequence"/>
</dbReference>
<keyword evidence="6" id="KW-0805">Transcription regulation</keyword>
<evidence type="ECO:0000313" key="19">
    <source>
        <dbReference type="EMBL" id="CAF4498094.1"/>
    </source>
</evidence>
<comment type="similarity">
    <text evidence="9">Belongs to the sal C2H2-type zinc-finger protein family.</text>
</comment>
<dbReference type="PROSITE" id="PS50157">
    <property type="entry name" value="ZINC_FINGER_C2H2_2"/>
    <property type="match status" value="6"/>
</dbReference>
<proteinExistence type="inferred from homology"/>
<dbReference type="EMBL" id="CAJOBP010002958">
    <property type="protein sequence ID" value="CAF4383043.1"/>
    <property type="molecule type" value="Genomic_DNA"/>
</dbReference>
<name>A0A820VAP7_9BILA</name>
<keyword evidence="5" id="KW-0862">Zinc</keyword>
<dbReference type="FunFam" id="3.30.160.60:FF:000025">
    <property type="entry name" value="Spalt-like transcription factor 1"/>
    <property type="match status" value="1"/>
</dbReference>
<dbReference type="InterPro" id="IPR051565">
    <property type="entry name" value="Sal_C2H2-zinc-finger"/>
</dbReference>
<feature type="compositionally biased region" description="Acidic residues" evidence="11">
    <location>
        <begin position="128"/>
        <end position="154"/>
    </location>
</feature>
<evidence type="ECO:0000256" key="1">
    <source>
        <dbReference type="ARBA" id="ARBA00004123"/>
    </source>
</evidence>
<evidence type="ECO:0000256" key="7">
    <source>
        <dbReference type="ARBA" id="ARBA00023163"/>
    </source>
</evidence>
<dbReference type="EMBL" id="CAJNYD010000033">
    <property type="protein sequence ID" value="CAF3185645.1"/>
    <property type="molecule type" value="Genomic_DNA"/>
</dbReference>
<dbReference type="Pfam" id="PF00096">
    <property type="entry name" value="zf-C2H2"/>
    <property type="match status" value="4"/>
</dbReference>
<dbReference type="Gene3D" id="3.30.160.60">
    <property type="entry name" value="Classic Zinc Finger"/>
    <property type="match status" value="5"/>
</dbReference>
<dbReference type="EMBL" id="CAJNYT010003452">
    <property type="protein sequence ID" value="CAF3565375.1"/>
    <property type="molecule type" value="Genomic_DNA"/>
</dbReference>
<feature type="region of interest" description="Disordered" evidence="11">
    <location>
        <begin position="1"/>
        <end position="23"/>
    </location>
</feature>
<feature type="compositionally biased region" description="Polar residues" evidence="11">
    <location>
        <begin position="12"/>
        <end position="21"/>
    </location>
</feature>
<feature type="domain" description="C2H2-type" evidence="12">
    <location>
        <begin position="515"/>
        <end position="545"/>
    </location>
</feature>
<dbReference type="Pfam" id="PF13912">
    <property type="entry name" value="zf-C2H2_6"/>
    <property type="match status" value="1"/>
</dbReference>
<evidence type="ECO:0000256" key="5">
    <source>
        <dbReference type="ARBA" id="ARBA00022833"/>
    </source>
</evidence>
<keyword evidence="4 10" id="KW-0863">Zinc-finger</keyword>
<reference evidence="19" key="1">
    <citation type="submission" date="2021-02" db="EMBL/GenBank/DDBJ databases">
        <authorList>
            <person name="Nowell W R."/>
        </authorList>
    </citation>
    <scope>NUCLEOTIDE SEQUENCE</scope>
</reference>
<feature type="domain" description="C2H2-type" evidence="12">
    <location>
        <begin position="268"/>
        <end position="295"/>
    </location>
</feature>
<evidence type="ECO:0000256" key="8">
    <source>
        <dbReference type="ARBA" id="ARBA00023242"/>
    </source>
</evidence>
<dbReference type="EMBL" id="CAJNXB010000007">
    <property type="protein sequence ID" value="CAF2977942.1"/>
    <property type="molecule type" value="Genomic_DNA"/>
</dbReference>
<dbReference type="FunFam" id="3.30.160.60:FF:000302">
    <property type="entry name" value="Spalt-like transcription factor 1"/>
    <property type="match status" value="1"/>
</dbReference>
<feature type="domain" description="C2H2-type" evidence="12">
    <location>
        <begin position="79"/>
        <end position="106"/>
    </location>
</feature>
<dbReference type="FunFam" id="3.30.160.60:FF:000079">
    <property type="entry name" value="Spalt-like transcription factor 3"/>
    <property type="match status" value="1"/>
</dbReference>
<accession>A0A820VAP7</accession>
<feature type="compositionally biased region" description="Low complexity" evidence="11">
    <location>
        <begin position="172"/>
        <end position="188"/>
    </location>
</feature>
<evidence type="ECO:0000256" key="2">
    <source>
        <dbReference type="ARBA" id="ARBA00022723"/>
    </source>
</evidence>
<dbReference type="Proteomes" id="UP000663833">
    <property type="component" value="Unassembled WGS sequence"/>
</dbReference>
<evidence type="ECO:0000313" key="14">
    <source>
        <dbReference type="EMBL" id="CAF3185645.1"/>
    </source>
</evidence>
<feature type="region of interest" description="Disordered" evidence="11">
    <location>
        <begin position="110"/>
        <end position="219"/>
    </location>
</feature>
<evidence type="ECO:0000313" key="13">
    <source>
        <dbReference type="EMBL" id="CAF2977942.1"/>
    </source>
</evidence>
<comment type="subcellular location">
    <subcellularLocation>
        <location evidence="1">Nucleus</location>
    </subcellularLocation>
</comment>
<dbReference type="SMART" id="SM00355">
    <property type="entry name" value="ZnF_C2H2"/>
    <property type="match status" value="6"/>
</dbReference>
<feature type="region of interest" description="Disordered" evidence="11">
    <location>
        <begin position="351"/>
        <end position="379"/>
    </location>
</feature>
<feature type="domain" description="C2H2-type" evidence="12">
    <location>
        <begin position="487"/>
        <end position="514"/>
    </location>
</feature>
<evidence type="ECO:0000313" key="17">
    <source>
        <dbReference type="EMBL" id="CAF4368369.1"/>
    </source>
</evidence>
<dbReference type="EMBL" id="CAJOBO010001351">
    <property type="protein sequence ID" value="CAF4368369.1"/>
    <property type="molecule type" value="Genomic_DNA"/>
</dbReference>
<dbReference type="Proteomes" id="UP000663873">
    <property type="component" value="Unassembled WGS sequence"/>
</dbReference>
<evidence type="ECO:0000256" key="3">
    <source>
        <dbReference type="ARBA" id="ARBA00022737"/>
    </source>
</evidence>
<evidence type="ECO:0000313" key="18">
    <source>
        <dbReference type="EMBL" id="CAF4383043.1"/>
    </source>
</evidence>
<dbReference type="SUPFAM" id="SSF57667">
    <property type="entry name" value="beta-beta-alpha zinc fingers"/>
    <property type="match status" value="2"/>
</dbReference>
<dbReference type="GO" id="GO:0000978">
    <property type="term" value="F:RNA polymerase II cis-regulatory region sequence-specific DNA binding"/>
    <property type="evidence" value="ECO:0007669"/>
    <property type="project" value="TreeGrafter"/>
</dbReference>
<dbReference type="Proteomes" id="UP000663848">
    <property type="component" value="Unassembled WGS sequence"/>
</dbReference>
<evidence type="ECO:0000256" key="4">
    <source>
        <dbReference type="ARBA" id="ARBA00022771"/>
    </source>
</evidence>
<keyword evidence="2" id="KW-0479">Metal-binding</keyword>
<feature type="domain" description="C2H2-type" evidence="12">
    <location>
        <begin position="302"/>
        <end position="329"/>
    </location>
</feature>